<name>A0A9D1E6R8_9FIRM</name>
<reference evidence="2" key="2">
    <citation type="journal article" date="2021" name="PeerJ">
        <title>Extensive microbial diversity within the chicken gut microbiome revealed by metagenomics and culture.</title>
        <authorList>
            <person name="Gilroy R."/>
            <person name="Ravi A."/>
            <person name="Getino M."/>
            <person name="Pursley I."/>
            <person name="Horton D.L."/>
            <person name="Alikhan N.F."/>
            <person name="Baker D."/>
            <person name="Gharbi K."/>
            <person name="Hall N."/>
            <person name="Watson M."/>
            <person name="Adriaenssens E.M."/>
            <person name="Foster-Nyarko E."/>
            <person name="Jarju S."/>
            <person name="Secka A."/>
            <person name="Antonio M."/>
            <person name="Oren A."/>
            <person name="Chaudhuri R.R."/>
            <person name="La Ragione R."/>
            <person name="Hildebrand F."/>
            <person name="Pallen M.J."/>
        </authorList>
    </citation>
    <scope>NUCLEOTIDE SEQUENCE</scope>
    <source>
        <strain evidence="2">ChiW16-3235</strain>
    </source>
</reference>
<feature type="transmembrane region" description="Helical" evidence="1">
    <location>
        <begin position="99"/>
        <end position="122"/>
    </location>
</feature>
<keyword evidence="1" id="KW-1133">Transmembrane helix</keyword>
<feature type="transmembrane region" description="Helical" evidence="1">
    <location>
        <begin position="67"/>
        <end position="87"/>
    </location>
</feature>
<gene>
    <name evidence="2" type="ORF">IAB94_04220</name>
</gene>
<keyword evidence="1" id="KW-0472">Membrane</keyword>
<accession>A0A9D1E6R8</accession>
<evidence type="ECO:0000313" key="2">
    <source>
        <dbReference type="EMBL" id="HIR67231.1"/>
    </source>
</evidence>
<reference evidence="2" key="1">
    <citation type="submission" date="2020-10" db="EMBL/GenBank/DDBJ databases">
        <authorList>
            <person name="Gilroy R."/>
        </authorList>
    </citation>
    <scope>NUCLEOTIDE SEQUENCE</scope>
    <source>
        <strain evidence="2">ChiW16-3235</strain>
    </source>
</reference>
<proteinExistence type="predicted"/>
<organism evidence="2 3">
    <name type="scientific">Candidatus Coproplasma avicola</name>
    <dbReference type="NCBI Taxonomy" id="2840744"/>
    <lineage>
        <taxon>Bacteria</taxon>
        <taxon>Bacillati</taxon>
        <taxon>Bacillota</taxon>
        <taxon>Clostridia</taxon>
        <taxon>Eubacteriales</taxon>
        <taxon>Candidatus Coproplasma</taxon>
    </lineage>
</organism>
<feature type="transmembrane region" description="Helical" evidence="1">
    <location>
        <begin position="12"/>
        <end position="32"/>
    </location>
</feature>
<dbReference type="AlphaFoldDB" id="A0A9D1E6R8"/>
<evidence type="ECO:0000313" key="3">
    <source>
        <dbReference type="Proteomes" id="UP000823913"/>
    </source>
</evidence>
<sequence>MAKSKSKKLNIAVVIAAIIALAGLALTIVGILTDWVSANEYGGTFSEISQLRGDITEALGLYEGFDAAYAFAIITIVVAAITFIGAVAELIMKKKLLKLIVAIFAAATIVCAIVALICTYTLCGNTWYKLAEAAPAIGAWLLTVGGVLCGLGGAYAALKG</sequence>
<dbReference type="EMBL" id="DVHK01000088">
    <property type="protein sequence ID" value="HIR67231.1"/>
    <property type="molecule type" value="Genomic_DNA"/>
</dbReference>
<evidence type="ECO:0000256" key="1">
    <source>
        <dbReference type="SAM" id="Phobius"/>
    </source>
</evidence>
<comment type="caution">
    <text evidence="2">The sequence shown here is derived from an EMBL/GenBank/DDBJ whole genome shotgun (WGS) entry which is preliminary data.</text>
</comment>
<feature type="transmembrane region" description="Helical" evidence="1">
    <location>
        <begin position="134"/>
        <end position="158"/>
    </location>
</feature>
<keyword evidence="1" id="KW-0812">Transmembrane</keyword>
<dbReference type="Proteomes" id="UP000823913">
    <property type="component" value="Unassembled WGS sequence"/>
</dbReference>
<protein>
    <submittedName>
        <fullName evidence="2">Uncharacterized protein</fullName>
    </submittedName>
</protein>